<evidence type="ECO:0000313" key="2">
    <source>
        <dbReference type="Proteomes" id="UP000240880"/>
    </source>
</evidence>
<dbReference type="InterPro" id="IPR016024">
    <property type="entry name" value="ARM-type_fold"/>
</dbReference>
<accession>A0A2R6A6M1</accession>
<reference evidence="1 2" key="1">
    <citation type="submission" date="2017-04" db="EMBL/GenBank/DDBJ databases">
        <title>Novel microbial lineages endemic to geothermal iron-oxide mats fill important gaps in the evolutionary history of Archaea.</title>
        <authorList>
            <person name="Jay Z.J."/>
            <person name="Beam J.P."/>
            <person name="Dlakic M."/>
            <person name="Rusch D.B."/>
            <person name="Kozubal M.A."/>
            <person name="Inskeep W.P."/>
        </authorList>
    </citation>
    <scope>NUCLEOTIDE SEQUENCE [LARGE SCALE GENOMIC DNA]</scope>
    <source>
        <strain evidence="1">OSP_D</strain>
    </source>
</reference>
<dbReference type="PANTHER" id="PTHR12697:SF5">
    <property type="entry name" value="DEOXYHYPUSINE HYDROXYLASE"/>
    <property type="match status" value="1"/>
</dbReference>
<dbReference type="SMART" id="SM00567">
    <property type="entry name" value="EZ_HEAT"/>
    <property type="match status" value="3"/>
</dbReference>
<proteinExistence type="predicted"/>
<dbReference type="AlphaFoldDB" id="A0A2R6A6M1"/>
<organism evidence="1 2">
    <name type="scientific">Candidatus Marsarchaeota G1 archaeon OSP_D</name>
    <dbReference type="NCBI Taxonomy" id="1978155"/>
    <lineage>
        <taxon>Archaea</taxon>
        <taxon>Candidatus Marsarchaeota</taxon>
        <taxon>Candidatus Marsarchaeota group 1</taxon>
    </lineage>
</organism>
<dbReference type="InterPro" id="IPR004155">
    <property type="entry name" value="PBS_lyase_HEAT"/>
</dbReference>
<protein>
    <recommendedName>
        <fullName evidence="3">PBS lyase</fullName>
    </recommendedName>
</protein>
<dbReference type="Proteomes" id="UP000240880">
    <property type="component" value="Unassembled WGS sequence"/>
</dbReference>
<dbReference type="PANTHER" id="PTHR12697">
    <property type="entry name" value="PBS LYASE HEAT-LIKE PROTEIN"/>
    <property type="match status" value="1"/>
</dbReference>
<comment type="caution">
    <text evidence="1">The sequence shown here is derived from an EMBL/GenBank/DDBJ whole genome shotgun (WGS) entry which is preliminary data.</text>
</comment>
<dbReference type="InterPro" id="IPR011989">
    <property type="entry name" value="ARM-like"/>
</dbReference>
<dbReference type="GO" id="GO:0016491">
    <property type="term" value="F:oxidoreductase activity"/>
    <property type="evidence" value="ECO:0007669"/>
    <property type="project" value="TreeGrafter"/>
</dbReference>
<dbReference type="Pfam" id="PF13646">
    <property type="entry name" value="HEAT_2"/>
    <property type="match status" value="1"/>
</dbReference>
<evidence type="ECO:0000313" key="1">
    <source>
        <dbReference type="EMBL" id="PSN82056.1"/>
    </source>
</evidence>
<dbReference type="Gene3D" id="1.25.10.10">
    <property type="entry name" value="Leucine-rich Repeat Variant"/>
    <property type="match status" value="1"/>
</dbReference>
<name>A0A2R6A6M1_9ARCH</name>
<sequence length="163" mass="18280">MSNLIKERIGTISKMEQKFEQKDVSFFVSLLRHKDRVIRIRALSALEVIGDQSVVQEIGRVLLEDEDPVVRHEAAFVLGQLGYKSALPYLERAVLEDPAPIVRHESAVAIGVIGDQSSRKTLEKVMNSDAEEIVRFSAEIALTNLEFLRETRTSSRFSKIVGG</sequence>
<evidence type="ECO:0008006" key="3">
    <source>
        <dbReference type="Google" id="ProtNLM"/>
    </source>
</evidence>
<dbReference type="SUPFAM" id="SSF48371">
    <property type="entry name" value="ARM repeat"/>
    <property type="match status" value="1"/>
</dbReference>
<dbReference type="EMBL" id="NEXC01000104">
    <property type="protein sequence ID" value="PSN82056.1"/>
    <property type="molecule type" value="Genomic_DNA"/>
</dbReference>
<gene>
    <name evidence="1" type="ORF">B9Q01_09125</name>
</gene>